<organism evidence="2 3">
    <name type="scientific">Skermania pinensis</name>
    <dbReference type="NCBI Taxonomy" id="39122"/>
    <lineage>
        <taxon>Bacteria</taxon>
        <taxon>Bacillati</taxon>
        <taxon>Actinomycetota</taxon>
        <taxon>Actinomycetes</taxon>
        <taxon>Mycobacteriales</taxon>
        <taxon>Gordoniaceae</taxon>
        <taxon>Skermania</taxon>
    </lineage>
</organism>
<feature type="transmembrane region" description="Helical" evidence="1">
    <location>
        <begin position="20"/>
        <end position="41"/>
    </location>
</feature>
<proteinExistence type="predicted"/>
<keyword evidence="1" id="KW-0812">Transmembrane</keyword>
<evidence type="ECO:0000256" key="1">
    <source>
        <dbReference type="SAM" id="Phobius"/>
    </source>
</evidence>
<dbReference type="Proteomes" id="UP000887023">
    <property type="component" value="Chromosome"/>
</dbReference>
<name>A0ABX8SCN4_9ACTN</name>
<accession>A0ABX8SCN4</accession>
<dbReference type="RefSeq" id="WP_066466935.1">
    <property type="nucleotide sequence ID" value="NZ_CBCRUZ010000020.1"/>
</dbReference>
<evidence type="ECO:0000313" key="3">
    <source>
        <dbReference type="Proteomes" id="UP000887023"/>
    </source>
</evidence>
<dbReference type="InterPro" id="IPR049790">
    <property type="entry name" value="Rv3655c/TadE"/>
</dbReference>
<gene>
    <name evidence="2" type="ORF">KV203_01840</name>
</gene>
<keyword evidence="1" id="KW-0472">Membrane</keyword>
<keyword evidence="3" id="KW-1185">Reference proteome</keyword>
<sequence>MTAAGRVVDARGAVTVEAAIAIAALVVVVVVGLGAVLAASAQIRCVDAAREAARLAARGDESGAVRAAERVAPSGARVEVRAVDGDLIATVSVRLPVLLSIELAATAIAAAEPGAEP</sequence>
<protein>
    <submittedName>
        <fullName evidence="2">Pilus assembly protein TadE</fullName>
    </submittedName>
</protein>
<keyword evidence="1" id="KW-1133">Transmembrane helix</keyword>
<dbReference type="EMBL" id="CP079105">
    <property type="protein sequence ID" value="QXQ14205.1"/>
    <property type="molecule type" value="Genomic_DNA"/>
</dbReference>
<evidence type="ECO:0000313" key="2">
    <source>
        <dbReference type="EMBL" id="QXQ14205.1"/>
    </source>
</evidence>
<reference evidence="2" key="1">
    <citation type="submission" date="2021-07" db="EMBL/GenBank/DDBJ databases">
        <title>Candidatus Kaistella beijingensis sp. nov. isolated from a municipal wastewater treatment plant is involved in sludge foaming.</title>
        <authorList>
            <person name="Song Y."/>
            <person name="Liu S.-J."/>
        </authorList>
    </citation>
    <scope>NUCLEOTIDE SEQUENCE</scope>
    <source>
        <strain evidence="2">DSM 43998</strain>
    </source>
</reference>
<dbReference type="NCBIfam" id="NF041390">
    <property type="entry name" value="TadE_Rv3655c"/>
    <property type="match status" value="1"/>
</dbReference>